<name>A0A9N7NER6_STRHE</name>
<dbReference type="AlphaFoldDB" id="A0A9N7NER6"/>
<dbReference type="Proteomes" id="UP001153555">
    <property type="component" value="Unassembled WGS sequence"/>
</dbReference>
<evidence type="ECO:0000313" key="2">
    <source>
        <dbReference type="Proteomes" id="UP001153555"/>
    </source>
</evidence>
<keyword evidence="2" id="KW-1185">Reference proteome</keyword>
<dbReference type="Gene3D" id="4.10.60.10">
    <property type="entry name" value="Zinc finger, CCHC-type"/>
    <property type="match status" value="1"/>
</dbReference>
<feature type="non-terminal residue" evidence="1">
    <location>
        <position position="1"/>
    </location>
</feature>
<dbReference type="InterPro" id="IPR036875">
    <property type="entry name" value="Znf_CCHC_sf"/>
</dbReference>
<protein>
    <recommendedName>
        <fullName evidence="3">CCHC-type domain-containing protein</fullName>
    </recommendedName>
</protein>
<dbReference type="EMBL" id="CACSLK010027752">
    <property type="protein sequence ID" value="CAA0827472.1"/>
    <property type="molecule type" value="Genomic_DNA"/>
</dbReference>
<dbReference type="GO" id="GO:0003676">
    <property type="term" value="F:nucleic acid binding"/>
    <property type="evidence" value="ECO:0007669"/>
    <property type="project" value="InterPro"/>
</dbReference>
<dbReference type="SUPFAM" id="SSF57756">
    <property type="entry name" value="Retrovirus zinc finger-like domains"/>
    <property type="match status" value="1"/>
</dbReference>
<evidence type="ECO:0008006" key="3">
    <source>
        <dbReference type="Google" id="ProtNLM"/>
    </source>
</evidence>
<accession>A0A9N7NER6</accession>
<organism evidence="1 2">
    <name type="scientific">Striga hermonthica</name>
    <name type="common">Purple witchweed</name>
    <name type="synonym">Buchnera hermonthica</name>
    <dbReference type="NCBI Taxonomy" id="68872"/>
    <lineage>
        <taxon>Eukaryota</taxon>
        <taxon>Viridiplantae</taxon>
        <taxon>Streptophyta</taxon>
        <taxon>Embryophyta</taxon>
        <taxon>Tracheophyta</taxon>
        <taxon>Spermatophyta</taxon>
        <taxon>Magnoliopsida</taxon>
        <taxon>eudicotyledons</taxon>
        <taxon>Gunneridae</taxon>
        <taxon>Pentapetalae</taxon>
        <taxon>asterids</taxon>
        <taxon>lamiids</taxon>
        <taxon>Lamiales</taxon>
        <taxon>Orobanchaceae</taxon>
        <taxon>Buchnereae</taxon>
        <taxon>Striga</taxon>
    </lineage>
</organism>
<reference evidence="1" key="1">
    <citation type="submission" date="2019-12" db="EMBL/GenBank/DDBJ databases">
        <authorList>
            <person name="Scholes J."/>
        </authorList>
    </citation>
    <scope>NUCLEOTIDE SEQUENCE</scope>
</reference>
<feature type="non-terminal residue" evidence="1">
    <location>
        <position position="339"/>
    </location>
</feature>
<evidence type="ECO:0000313" key="1">
    <source>
        <dbReference type="EMBL" id="CAA0827472.1"/>
    </source>
</evidence>
<comment type="caution">
    <text evidence="1">The sequence shown here is derived from an EMBL/GenBank/DDBJ whole genome shotgun (WGS) entry which is preliminary data.</text>
</comment>
<dbReference type="GO" id="GO:0008270">
    <property type="term" value="F:zinc ion binding"/>
    <property type="evidence" value="ECO:0007669"/>
    <property type="project" value="InterPro"/>
</dbReference>
<gene>
    <name evidence="1" type="ORF">SHERM_23167</name>
</gene>
<dbReference type="OrthoDB" id="1738629at2759"/>
<proteinExistence type="predicted"/>
<sequence length="339" mass="39314">RQVQKLMTTLPDRFRIKITSLESFQRIQNLSIDDLLSELFTFEINHGFDLMRVSKGKGLALNAKVRAAVAEEKEESDEESFDADEITKALTVLTKNVSKLKKFHKKMFQGNKPFEGGRNLIQKIGGKRSDMQLNKFQNANQGVEKDQCRECKGFGHLQKECPNFKKKNRTYKATWSDYNDDKDEESEKIEYSHYSNDSAKCLLNEYNYFTSSVNLTDVESDAGSYANNLRDAESDEFLTQLLRILSTKIKKGKMKLMEHRSTEHEKEIIYLKDELQKMRVMTVDLNEKLIKSDLHIGKQDKNLNRCFAKLALVEHGDKLNKHASDEQNFTIESLRNELF</sequence>